<sequence length="176" mass="20085">MRKNLFKTSFLKSPCLTEQANIFSIHTRFLNTMGFHNCLIMLLIGLGCLIYVSYGQADPPSPKELQCTDQIKATTQKELYLAYTTTEEESCTWTVEVAQGEKISLELQPPKDQSKPCGFKVFDGANETQLDCAKNNKYTSSQNQIIVRIEKTHQNTTYYVQQAWGYNNHNHTHLPP</sequence>
<comment type="caution">
    <text evidence="2">The sequence shown here is derived from an EMBL/GenBank/DDBJ whole genome shotgun (WGS) entry which is preliminary data.</text>
</comment>
<reference evidence="2" key="1">
    <citation type="submission" date="2019-03" db="EMBL/GenBank/DDBJ databases">
        <title>Improved annotation for the trematode Fasciola hepatica.</title>
        <authorList>
            <person name="Choi Y.-J."/>
            <person name="Martin J."/>
            <person name="Mitreva M."/>
        </authorList>
    </citation>
    <scope>NUCLEOTIDE SEQUENCE [LARGE SCALE GENOMIC DNA]</scope>
</reference>
<accession>A0A4E0R0K3</accession>
<evidence type="ECO:0000256" key="1">
    <source>
        <dbReference type="SAM" id="Phobius"/>
    </source>
</evidence>
<organism evidence="2 3">
    <name type="scientific">Fasciola hepatica</name>
    <name type="common">Liver fluke</name>
    <dbReference type="NCBI Taxonomy" id="6192"/>
    <lineage>
        <taxon>Eukaryota</taxon>
        <taxon>Metazoa</taxon>
        <taxon>Spiralia</taxon>
        <taxon>Lophotrochozoa</taxon>
        <taxon>Platyhelminthes</taxon>
        <taxon>Trematoda</taxon>
        <taxon>Digenea</taxon>
        <taxon>Plagiorchiida</taxon>
        <taxon>Echinostomata</taxon>
        <taxon>Echinostomatoidea</taxon>
        <taxon>Fasciolidae</taxon>
        <taxon>Fasciola</taxon>
    </lineage>
</organism>
<dbReference type="AlphaFoldDB" id="A0A4E0R0K3"/>
<evidence type="ECO:0008006" key="4">
    <source>
        <dbReference type="Google" id="ProtNLM"/>
    </source>
</evidence>
<gene>
    <name evidence="2" type="ORF">D915_009914</name>
</gene>
<evidence type="ECO:0000313" key="3">
    <source>
        <dbReference type="Proteomes" id="UP000230066"/>
    </source>
</evidence>
<dbReference type="Proteomes" id="UP000230066">
    <property type="component" value="Unassembled WGS sequence"/>
</dbReference>
<keyword evidence="1" id="KW-0472">Membrane</keyword>
<keyword evidence="3" id="KW-1185">Reference proteome</keyword>
<keyword evidence="1" id="KW-0812">Transmembrane</keyword>
<evidence type="ECO:0000313" key="2">
    <source>
        <dbReference type="EMBL" id="THD19406.1"/>
    </source>
</evidence>
<feature type="transmembrane region" description="Helical" evidence="1">
    <location>
        <begin position="34"/>
        <end position="54"/>
    </location>
</feature>
<protein>
    <recommendedName>
        <fullName evidence="4">CUB domain-containing protein</fullName>
    </recommendedName>
</protein>
<name>A0A4E0R0K3_FASHE</name>
<proteinExistence type="predicted"/>
<dbReference type="EMBL" id="JXXN02006501">
    <property type="protein sequence ID" value="THD19406.1"/>
    <property type="molecule type" value="Genomic_DNA"/>
</dbReference>
<keyword evidence="1" id="KW-1133">Transmembrane helix</keyword>